<dbReference type="HOGENOM" id="CLU_1341119_0_0_0"/>
<accession>A3ZNU7</accession>
<name>A3ZNU7_9BACT</name>
<dbReference type="STRING" id="314230.DSM3645_17625"/>
<feature type="transmembrane region" description="Helical" evidence="1">
    <location>
        <begin position="20"/>
        <end position="40"/>
    </location>
</feature>
<dbReference type="AlphaFoldDB" id="A3ZNU7"/>
<comment type="caution">
    <text evidence="2">The sequence shown here is derived from an EMBL/GenBank/DDBJ whole genome shotgun (WGS) entry which is preliminary data.</text>
</comment>
<evidence type="ECO:0000313" key="2">
    <source>
        <dbReference type="EMBL" id="EAQ81995.1"/>
    </source>
</evidence>
<dbReference type="RefSeq" id="WP_002651423.1">
    <property type="nucleotide sequence ID" value="NZ_CH672376.1"/>
</dbReference>
<keyword evidence="1" id="KW-0472">Membrane</keyword>
<reference evidence="2 3" key="1">
    <citation type="submission" date="2006-02" db="EMBL/GenBank/DDBJ databases">
        <authorList>
            <person name="Amann R."/>
            <person name="Ferriera S."/>
            <person name="Johnson J."/>
            <person name="Kravitz S."/>
            <person name="Halpern A."/>
            <person name="Remington K."/>
            <person name="Beeson K."/>
            <person name="Tran B."/>
            <person name="Rogers Y.-H."/>
            <person name="Friedman R."/>
            <person name="Venter J.C."/>
        </authorList>
    </citation>
    <scope>NUCLEOTIDE SEQUENCE [LARGE SCALE GENOMIC DNA]</scope>
    <source>
        <strain evidence="2 3">DSM 3645</strain>
    </source>
</reference>
<evidence type="ECO:0000313" key="3">
    <source>
        <dbReference type="Proteomes" id="UP000004358"/>
    </source>
</evidence>
<protein>
    <submittedName>
        <fullName evidence="2">Uncharacterized protein</fullName>
    </submittedName>
</protein>
<organism evidence="2 3">
    <name type="scientific">Blastopirellula marina DSM 3645</name>
    <dbReference type="NCBI Taxonomy" id="314230"/>
    <lineage>
        <taxon>Bacteria</taxon>
        <taxon>Pseudomonadati</taxon>
        <taxon>Planctomycetota</taxon>
        <taxon>Planctomycetia</taxon>
        <taxon>Pirellulales</taxon>
        <taxon>Pirellulaceae</taxon>
        <taxon>Blastopirellula</taxon>
    </lineage>
</organism>
<gene>
    <name evidence="2" type="ORF">DSM3645_17625</name>
</gene>
<sequence>MNQLPRYSRDHDFPLNEVLLGIVTKIWAFTVVSCLLLVVVGCENDNPNSQIAKPKRLRRSASIPVPSSSLDEIDQLTGEPMHYAVFDTYIQAFRIMQGALSPSFNDLTTDFSEERIGRELGGRIILHRGVVEAVSASGDVKRFNYDIRFVRSLSEGKVTARCYFAEVAGDILLDDRLDVDVVSLLGNGEPVENSALELLVRPQY</sequence>
<dbReference type="EMBL" id="AANZ01000003">
    <property type="protein sequence ID" value="EAQ81995.1"/>
    <property type="molecule type" value="Genomic_DNA"/>
</dbReference>
<dbReference type="Proteomes" id="UP000004358">
    <property type="component" value="Unassembled WGS sequence"/>
</dbReference>
<keyword evidence="1" id="KW-1133">Transmembrane helix</keyword>
<evidence type="ECO:0000256" key="1">
    <source>
        <dbReference type="SAM" id="Phobius"/>
    </source>
</evidence>
<proteinExistence type="predicted"/>
<keyword evidence="1" id="KW-0812">Transmembrane</keyword>